<feature type="signal peptide" evidence="2">
    <location>
        <begin position="1"/>
        <end position="24"/>
    </location>
</feature>
<keyword evidence="2" id="KW-0732">Signal</keyword>
<evidence type="ECO:0000259" key="4">
    <source>
        <dbReference type="Pfam" id="PF13810"/>
    </source>
</evidence>
<dbReference type="SUPFAM" id="SSF50939">
    <property type="entry name" value="Sialidases"/>
    <property type="match status" value="1"/>
</dbReference>
<dbReference type="InterPro" id="IPR025442">
    <property type="entry name" value="DUF4185"/>
</dbReference>
<keyword evidence="1" id="KW-0378">Hydrolase</keyword>
<feature type="chain" id="PRO_5019080656" evidence="2">
    <location>
        <begin position="25"/>
        <end position="517"/>
    </location>
</feature>
<dbReference type="EMBL" id="SACK01000003">
    <property type="protein sequence ID" value="RVU00998.1"/>
    <property type="molecule type" value="Genomic_DNA"/>
</dbReference>
<dbReference type="AlphaFoldDB" id="A0A437MTL0"/>
<dbReference type="GO" id="GO:0016798">
    <property type="term" value="F:hydrolase activity, acting on glycosyl bonds"/>
    <property type="evidence" value="ECO:0007669"/>
    <property type="project" value="InterPro"/>
</dbReference>
<proteinExistence type="predicted"/>
<comment type="caution">
    <text evidence="5">The sequence shown here is derived from an EMBL/GenBank/DDBJ whole genome shotgun (WGS) entry which is preliminary data.</text>
</comment>
<dbReference type="Pfam" id="PF02018">
    <property type="entry name" value="CBM_4_9"/>
    <property type="match status" value="1"/>
</dbReference>
<evidence type="ECO:0000256" key="1">
    <source>
        <dbReference type="ARBA" id="ARBA00022801"/>
    </source>
</evidence>
<dbReference type="InterPro" id="IPR003305">
    <property type="entry name" value="CenC_carb-bd"/>
</dbReference>
<evidence type="ECO:0000313" key="6">
    <source>
        <dbReference type="Proteomes" id="UP000282759"/>
    </source>
</evidence>
<evidence type="ECO:0000313" key="5">
    <source>
        <dbReference type="EMBL" id="RVU00998.1"/>
    </source>
</evidence>
<dbReference type="CDD" id="cd15482">
    <property type="entry name" value="Sialidase_non-viral"/>
    <property type="match status" value="1"/>
</dbReference>
<dbReference type="Proteomes" id="UP000282759">
    <property type="component" value="Unassembled WGS sequence"/>
</dbReference>
<dbReference type="SUPFAM" id="SSF49785">
    <property type="entry name" value="Galactose-binding domain-like"/>
    <property type="match status" value="1"/>
</dbReference>
<protein>
    <submittedName>
        <fullName evidence="5">DUF4185 domain-containing protein</fullName>
    </submittedName>
</protein>
<dbReference type="OrthoDB" id="284233at2"/>
<name>A0A437MTL0_9SPHI</name>
<reference evidence="5 6" key="1">
    <citation type="submission" date="2019-01" db="EMBL/GenBank/DDBJ databases">
        <authorList>
            <person name="Chen W.-M."/>
        </authorList>
    </citation>
    <scope>NUCLEOTIDE SEQUENCE [LARGE SCALE GENOMIC DNA]</scope>
    <source>
        <strain evidence="5 6">YBJ-36</strain>
    </source>
</reference>
<dbReference type="Pfam" id="PF13810">
    <property type="entry name" value="DUF4185"/>
    <property type="match status" value="1"/>
</dbReference>
<dbReference type="Gene3D" id="2.120.10.10">
    <property type="match status" value="1"/>
</dbReference>
<gene>
    <name evidence="5" type="ORF">EOD41_10245</name>
</gene>
<evidence type="ECO:0000256" key="2">
    <source>
        <dbReference type="SAM" id="SignalP"/>
    </source>
</evidence>
<feature type="domain" description="CBM-cenC" evidence="3">
    <location>
        <begin position="374"/>
        <end position="497"/>
    </location>
</feature>
<keyword evidence="6" id="KW-1185">Reference proteome</keyword>
<accession>A0A437MTL0</accession>
<dbReference type="Gene3D" id="2.60.120.260">
    <property type="entry name" value="Galactose-binding domain-like"/>
    <property type="match status" value="1"/>
</dbReference>
<sequence length="517" mass="56942">MKNPLMQTLIAVIFIFVMYGTAGAKAPAQQQGDTITAALPVNVKTVARVSGVAGAEDKLFNPNNTFRDYGIFTTDIGIMWETGTGAVMMAFGDNFGEKQSNWKSNAAAISADKNLADGLTITKFITDSGKVKELVISGQKKGQDKHAADYEVTCIPTGGIAVNKRQFINYMSVHQWALNGDNDQWLLNKSELIYSDDFGKNWTKSGVQWDGKGNFAQTAYLKKDGKVYMFGTPAGRYGNVFLSRVDEAEILNKPAYEYWNGSTWVKAETGAKAITVGTTAEMSVIYSSYYKRYFMVYLSVGRRAIVFRDAEGITGEWSGEKIIMPEDGNALYAPYFHPYSANTKDIYFIISHAAPIWNMFLVKAGISQDPAGFNLIGEGGFEDYPDNNISFRSPWYLPGSTATADSRSGKVACKLDNPETGVFKDAALQTVAVKPNTKYTLTGWAKASGDHFKNAYFGVRREDGTIKDFNPALNTGWTKISMTFNSGNNNTVNVFFGFWGEKDASTIIDDIKLTPYP</sequence>
<dbReference type="InterPro" id="IPR008979">
    <property type="entry name" value="Galactose-bd-like_sf"/>
</dbReference>
<organism evidence="5 6">
    <name type="scientific">Mucilaginibacter limnophilus</name>
    <dbReference type="NCBI Taxonomy" id="1932778"/>
    <lineage>
        <taxon>Bacteria</taxon>
        <taxon>Pseudomonadati</taxon>
        <taxon>Bacteroidota</taxon>
        <taxon>Sphingobacteriia</taxon>
        <taxon>Sphingobacteriales</taxon>
        <taxon>Sphingobacteriaceae</taxon>
        <taxon>Mucilaginibacter</taxon>
    </lineage>
</organism>
<evidence type="ECO:0000259" key="3">
    <source>
        <dbReference type="Pfam" id="PF02018"/>
    </source>
</evidence>
<dbReference type="InterPro" id="IPR036278">
    <property type="entry name" value="Sialidase_sf"/>
</dbReference>
<feature type="domain" description="DUF4185" evidence="4">
    <location>
        <begin position="62"/>
        <end position="354"/>
    </location>
</feature>
<dbReference type="RefSeq" id="WP_127704711.1">
    <property type="nucleotide sequence ID" value="NZ_SACK01000003.1"/>
</dbReference>